<evidence type="ECO:0000313" key="13">
    <source>
        <dbReference type="Proteomes" id="UP000233256"/>
    </source>
</evidence>
<evidence type="ECO:0000256" key="6">
    <source>
        <dbReference type="ARBA" id="ARBA00022917"/>
    </source>
</evidence>
<dbReference type="InterPro" id="IPR008991">
    <property type="entry name" value="Translation_prot_SH3-like_sf"/>
</dbReference>
<comment type="pathway">
    <text evidence="2 7">Protein biosynthesis; polypeptide chain elongation.</text>
</comment>
<dbReference type="PANTHER" id="PTHR30053:SF12">
    <property type="entry name" value="ELONGATION FACTOR P (EF-P) FAMILY PROTEIN"/>
    <property type="match status" value="1"/>
</dbReference>
<evidence type="ECO:0000256" key="3">
    <source>
        <dbReference type="ARBA" id="ARBA00009479"/>
    </source>
</evidence>
<dbReference type="PIRSF" id="PIRSF005901">
    <property type="entry name" value="EF-P"/>
    <property type="match status" value="1"/>
</dbReference>
<dbReference type="SUPFAM" id="SSF50249">
    <property type="entry name" value="Nucleic acid-binding proteins"/>
    <property type="match status" value="2"/>
</dbReference>
<feature type="domain" description="Translation elongation factor P/YeiP central" evidence="11">
    <location>
        <begin position="67"/>
        <end position="121"/>
    </location>
</feature>
<sequence length="186" mass="21354">MIPATQIRKGMILNMEGQLFKVMDYQHITPGNWRAIIHTKLRNIATGNQKELRLSSSDKVDQAFLDEKEMEYLYNDGENYFFMDTESYEQISIPKDFLESVIPFMKENDKVQIELYEDKPVGVDIANIVELEVTYTEPGAKGNTATNVTKPATTETGYELNVPIFVTIGDRLRIDTRTGEYIERAK</sequence>
<evidence type="ECO:0000256" key="1">
    <source>
        <dbReference type="ARBA" id="ARBA00004496"/>
    </source>
</evidence>
<evidence type="ECO:0000313" key="12">
    <source>
        <dbReference type="EMBL" id="PKK91311.1"/>
    </source>
</evidence>
<dbReference type="InterPro" id="IPR001059">
    <property type="entry name" value="Transl_elong_P/YeiP_cen"/>
</dbReference>
<dbReference type="InterPro" id="IPR013185">
    <property type="entry name" value="Transl_elong_KOW-like"/>
</dbReference>
<dbReference type="FunFam" id="2.40.50.140:FF:000009">
    <property type="entry name" value="Elongation factor P"/>
    <property type="match status" value="1"/>
</dbReference>
<dbReference type="GO" id="GO:0005829">
    <property type="term" value="C:cytosol"/>
    <property type="evidence" value="ECO:0007669"/>
    <property type="project" value="UniProtKB-ARBA"/>
</dbReference>
<dbReference type="InterPro" id="IPR015365">
    <property type="entry name" value="Elong-fact-P_C"/>
</dbReference>
<evidence type="ECO:0000259" key="11">
    <source>
        <dbReference type="SMART" id="SM01185"/>
    </source>
</evidence>
<evidence type="ECO:0000256" key="5">
    <source>
        <dbReference type="ARBA" id="ARBA00022768"/>
    </source>
</evidence>
<feature type="domain" description="Elongation factor P C-terminal" evidence="10">
    <location>
        <begin position="129"/>
        <end position="184"/>
    </location>
</feature>
<evidence type="ECO:0000256" key="9">
    <source>
        <dbReference type="RuleBase" id="RU004389"/>
    </source>
</evidence>
<dbReference type="Pfam" id="PF08207">
    <property type="entry name" value="EFP_N"/>
    <property type="match status" value="1"/>
</dbReference>
<evidence type="ECO:0000256" key="4">
    <source>
        <dbReference type="ARBA" id="ARBA00022490"/>
    </source>
</evidence>
<protein>
    <recommendedName>
        <fullName evidence="7 8">Elongation factor P</fullName>
        <shortName evidence="7">EF-P</shortName>
    </recommendedName>
</protein>
<name>A0A2N1PSJ4_9BACT</name>
<comment type="caution">
    <text evidence="12">The sequence shown here is derived from an EMBL/GenBank/DDBJ whole genome shotgun (WGS) entry which is preliminary data.</text>
</comment>
<dbReference type="Proteomes" id="UP000233256">
    <property type="component" value="Unassembled WGS sequence"/>
</dbReference>
<evidence type="ECO:0000259" key="10">
    <source>
        <dbReference type="SMART" id="SM00841"/>
    </source>
</evidence>
<dbReference type="NCBIfam" id="TIGR00038">
    <property type="entry name" value="efp"/>
    <property type="match status" value="1"/>
</dbReference>
<dbReference type="InterPro" id="IPR013852">
    <property type="entry name" value="Transl_elong_P/YeiP_CS"/>
</dbReference>
<dbReference type="CDD" id="cd05794">
    <property type="entry name" value="S1_EF-P_repeat_2"/>
    <property type="match status" value="1"/>
</dbReference>
<dbReference type="Pfam" id="PF09285">
    <property type="entry name" value="Elong-fact-P_C"/>
    <property type="match status" value="1"/>
</dbReference>
<dbReference type="CDD" id="cd04470">
    <property type="entry name" value="S1_EF-P_repeat_1"/>
    <property type="match status" value="1"/>
</dbReference>
<dbReference type="InterPro" id="IPR020599">
    <property type="entry name" value="Transl_elong_fac_P/YeiP"/>
</dbReference>
<evidence type="ECO:0000256" key="2">
    <source>
        <dbReference type="ARBA" id="ARBA00004815"/>
    </source>
</evidence>
<dbReference type="EMBL" id="PGXC01000003">
    <property type="protein sequence ID" value="PKK91311.1"/>
    <property type="molecule type" value="Genomic_DNA"/>
</dbReference>
<dbReference type="AlphaFoldDB" id="A0A2N1PSJ4"/>
<keyword evidence="6 7" id="KW-0648">Protein biosynthesis</keyword>
<proteinExistence type="inferred from homology"/>
<keyword evidence="4 7" id="KW-0963">Cytoplasm</keyword>
<dbReference type="InterPro" id="IPR014722">
    <property type="entry name" value="Rib_uL2_dom2"/>
</dbReference>
<evidence type="ECO:0000256" key="7">
    <source>
        <dbReference type="HAMAP-Rule" id="MF_00141"/>
    </source>
</evidence>
<dbReference type="Gene3D" id="2.40.50.140">
    <property type="entry name" value="Nucleic acid-binding proteins"/>
    <property type="match status" value="2"/>
</dbReference>
<evidence type="ECO:0000256" key="8">
    <source>
        <dbReference type="NCBIfam" id="TIGR00038"/>
    </source>
</evidence>
<gene>
    <name evidence="7 12" type="primary">efp</name>
    <name evidence="12" type="ORF">CVV64_05960</name>
</gene>
<dbReference type="InterPro" id="IPR012340">
    <property type="entry name" value="NA-bd_OB-fold"/>
</dbReference>
<dbReference type="Gene3D" id="2.30.30.30">
    <property type="match status" value="1"/>
</dbReference>
<dbReference type="GO" id="GO:0043043">
    <property type="term" value="P:peptide biosynthetic process"/>
    <property type="evidence" value="ECO:0007669"/>
    <property type="project" value="InterPro"/>
</dbReference>
<dbReference type="NCBIfam" id="NF001810">
    <property type="entry name" value="PRK00529.1"/>
    <property type="match status" value="1"/>
</dbReference>
<dbReference type="PROSITE" id="PS01275">
    <property type="entry name" value="EFP"/>
    <property type="match status" value="1"/>
</dbReference>
<comment type="function">
    <text evidence="7">Involved in peptide bond synthesis. Stimulates efficient translation and peptide-bond synthesis on native or reconstituted 70S ribosomes in vitro. Probably functions indirectly by altering the affinity of the ribosome for aminoacyl-tRNA, thus increasing their reactivity as acceptors for peptidyl transferase.</text>
</comment>
<organism evidence="12 13">
    <name type="scientific">Candidatus Wallbacteria bacterium HGW-Wallbacteria-1</name>
    <dbReference type="NCBI Taxonomy" id="2013854"/>
    <lineage>
        <taxon>Bacteria</taxon>
        <taxon>Candidatus Walliibacteriota</taxon>
    </lineage>
</organism>
<dbReference type="HAMAP" id="MF_00141">
    <property type="entry name" value="EF_P"/>
    <property type="match status" value="1"/>
</dbReference>
<dbReference type="SMART" id="SM00841">
    <property type="entry name" value="Elong-fact-P_C"/>
    <property type="match status" value="1"/>
</dbReference>
<dbReference type="PANTHER" id="PTHR30053">
    <property type="entry name" value="ELONGATION FACTOR P"/>
    <property type="match status" value="1"/>
</dbReference>
<dbReference type="UniPathway" id="UPA00345"/>
<keyword evidence="5 7" id="KW-0251">Elongation factor</keyword>
<accession>A0A2N1PSJ4</accession>
<reference evidence="12 13" key="1">
    <citation type="journal article" date="2017" name="ISME J.">
        <title>Potential for microbial H2 and metal transformations associated with novel bacteria and archaea in deep terrestrial subsurface sediments.</title>
        <authorList>
            <person name="Hernsdorf A.W."/>
            <person name="Amano Y."/>
            <person name="Miyakawa K."/>
            <person name="Ise K."/>
            <person name="Suzuki Y."/>
            <person name="Anantharaman K."/>
            <person name="Probst A."/>
            <person name="Burstein D."/>
            <person name="Thomas B.C."/>
            <person name="Banfield J.F."/>
        </authorList>
    </citation>
    <scope>NUCLEOTIDE SEQUENCE [LARGE SCALE GENOMIC DNA]</scope>
    <source>
        <strain evidence="12">HGW-Wallbacteria-1</strain>
    </source>
</reference>
<comment type="subcellular location">
    <subcellularLocation>
        <location evidence="1 7">Cytoplasm</location>
    </subcellularLocation>
</comment>
<dbReference type="FunFam" id="2.40.50.140:FF:000004">
    <property type="entry name" value="Elongation factor P"/>
    <property type="match status" value="1"/>
</dbReference>
<dbReference type="GO" id="GO:0003746">
    <property type="term" value="F:translation elongation factor activity"/>
    <property type="evidence" value="ECO:0007669"/>
    <property type="project" value="UniProtKB-UniRule"/>
</dbReference>
<dbReference type="Pfam" id="PF01132">
    <property type="entry name" value="EFP"/>
    <property type="match status" value="1"/>
</dbReference>
<dbReference type="InterPro" id="IPR011768">
    <property type="entry name" value="Transl_elongation_fac_P"/>
</dbReference>
<dbReference type="SMART" id="SM01185">
    <property type="entry name" value="EFP"/>
    <property type="match status" value="1"/>
</dbReference>
<dbReference type="SUPFAM" id="SSF50104">
    <property type="entry name" value="Translation proteins SH3-like domain"/>
    <property type="match status" value="1"/>
</dbReference>
<comment type="similarity">
    <text evidence="3 7 9">Belongs to the elongation factor P family.</text>
</comment>